<name>A0ABV6YTX9_UNCC1</name>
<comment type="caution">
    <text evidence="1">The sequence shown here is derived from an EMBL/GenBank/DDBJ whole genome shotgun (WGS) entry which is preliminary data.</text>
</comment>
<organism evidence="1 2">
    <name type="scientific">candidate division CSSED10-310 bacterium</name>
    <dbReference type="NCBI Taxonomy" id="2855610"/>
    <lineage>
        <taxon>Bacteria</taxon>
        <taxon>Bacteria division CSSED10-310</taxon>
    </lineage>
</organism>
<evidence type="ECO:0000313" key="2">
    <source>
        <dbReference type="Proteomes" id="UP001594351"/>
    </source>
</evidence>
<gene>
    <name evidence="1" type="ORF">ACFL27_05520</name>
</gene>
<dbReference type="EMBL" id="JBHPBY010000051">
    <property type="protein sequence ID" value="MFC1849651.1"/>
    <property type="molecule type" value="Genomic_DNA"/>
</dbReference>
<protein>
    <submittedName>
        <fullName evidence="1">Uncharacterized protein</fullName>
    </submittedName>
</protein>
<dbReference type="Proteomes" id="UP001594351">
    <property type="component" value="Unassembled WGS sequence"/>
</dbReference>
<accession>A0ABV6YTX9</accession>
<proteinExistence type="predicted"/>
<evidence type="ECO:0000313" key="1">
    <source>
        <dbReference type="EMBL" id="MFC1849651.1"/>
    </source>
</evidence>
<sequence>MRFFKPNIEKLNLRGGGQANFDAVMTHFFLTVPVSSDRQHSAQTEQLVEEAQKSPRIAFKIRAHYILGLALNAKGFSEDAQVSFKQAPALAQKHGHGLVEQQIVTEVDKAEA</sequence>
<keyword evidence="2" id="KW-1185">Reference proteome</keyword>
<reference evidence="1 2" key="1">
    <citation type="submission" date="2024-09" db="EMBL/GenBank/DDBJ databases">
        <title>Laminarin stimulates single cell rates of sulfate reduction while oxygen inhibits transcriptomic activity in coastal marine sediment.</title>
        <authorList>
            <person name="Lindsay M."/>
            <person name="Orcutt B."/>
            <person name="Emerson D."/>
            <person name="Stepanauskas R."/>
            <person name="D'Angelo T."/>
        </authorList>
    </citation>
    <scope>NUCLEOTIDE SEQUENCE [LARGE SCALE GENOMIC DNA]</scope>
    <source>
        <strain evidence="1">SAG AM-311-K15</strain>
    </source>
</reference>